<reference evidence="2 3" key="1">
    <citation type="submission" date="2021-03" db="EMBL/GenBank/DDBJ databases">
        <title>Genomic Encyclopedia of Type Strains, Phase IV (KMG-IV): sequencing the most valuable type-strain genomes for metagenomic binning, comparative biology and taxonomic classification.</title>
        <authorList>
            <person name="Goeker M."/>
        </authorList>
    </citation>
    <scope>NUCLEOTIDE SEQUENCE [LARGE SCALE GENOMIC DNA]</scope>
    <source>
        <strain evidence="2 3">DSM 21600</strain>
    </source>
</reference>
<dbReference type="Pfam" id="PF04248">
    <property type="entry name" value="NTP_transf_9"/>
    <property type="match status" value="1"/>
</dbReference>
<feature type="domain" description="DUF427" evidence="1">
    <location>
        <begin position="25"/>
        <end position="116"/>
    </location>
</feature>
<gene>
    <name evidence="2" type="ORF">J2Z17_000768</name>
</gene>
<dbReference type="EMBL" id="JAGGJU010000002">
    <property type="protein sequence ID" value="MBP1849347.1"/>
    <property type="molecule type" value="Genomic_DNA"/>
</dbReference>
<evidence type="ECO:0000259" key="1">
    <source>
        <dbReference type="Pfam" id="PF04248"/>
    </source>
</evidence>
<keyword evidence="3" id="KW-1185">Reference proteome</keyword>
<accession>A0ABS4DUI5</accession>
<dbReference type="Gene3D" id="2.170.150.40">
    <property type="entry name" value="Domain of unknown function (DUF427)"/>
    <property type="match status" value="1"/>
</dbReference>
<dbReference type="PANTHER" id="PTHR34310">
    <property type="entry name" value="DUF427 DOMAIN PROTEIN (AFU_ORTHOLOGUE AFUA_3G02220)"/>
    <property type="match status" value="1"/>
</dbReference>
<evidence type="ECO:0000313" key="2">
    <source>
        <dbReference type="EMBL" id="MBP1849347.1"/>
    </source>
</evidence>
<evidence type="ECO:0000313" key="3">
    <source>
        <dbReference type="Proteomes" id="UP000759443"/>
    </source>
</evidence>
<comment type="caution">
    <text evidence="2">The sequence shown here is derived from an EMBL/GenBank/DDBJ whole genome shotgun (WGS) entry which is preliminary data.</text>
</comment>
<name>A0ABS4DUI5_9HYPH</name>
<dbReference type="RefSeq" id="WP_209942398.1">
    <property type="nucleotide sequence ID" value="NZ_JAGGJU010000002.1"/>
</dbReference>
<dbReference type="PANTHER" id="PTHR34310:SF9">
    <property type="entry name" value="BLR5716 PROTEIN"/>
    <property type="match status" value="1"/>
</dbReference>
<dbReference type="InterPro" id="IPR007361">
    <property type="entry name" value="DUF427"/>
</dbReference>
<protein>
    <submittedName>
        <fullName evidence="2">Uncharacterized protein (DUF427 family)</fullName>
    </submittedName>
</protein>
<dbReference type="InterPro" id="IPR038694">
    <property type="entry name" value="DUF427_sf"/>
</dbReference>
<sequence>MTDRKVLTPDDSHPITVDPCSSAVVVRSGPVRIAETTGALTLSEAHYPPVRYIPRRDVDMSLLESSEHRTYCPYKGEARYYSLPALGDRGVNCVWSYEMPFEAVSEIAGYLAFYPDRVSIELVGTPT</sequence>
<dbReference type="Proteomes" id="UP000759443">
    <property type="component" value="Unassembled WGS sequence"/>
</dbReference>
<organism evidence="2 3">
    <name type="scientific">Rhizobium halophytocola</name>
    <dbReference type="NCBI Taxonomy" id="735519"/>
    <lineage>
        <taxon>Bacteria</taxon>
        <taxon>Pseudomonadati</taxon>
        <taxon>Pseudomonadota</taxon>
        <taxon>Alphaproteobacteria</taxon>
        <taxon>Hyphomicrobiales</taxon>
        <taxon>Rhizobiaceae</taxon>
        <taxon>Rhizobium/Agrobacterium group</taxon>
        <taxon>Rhizobium</taxon>
    </lineage>
</organism>
<proteinExistence type="predicted"/>